<dbReference type="CDD" id="cd08010">
    <property type="entry name" value="MltG_like"/>
    <property type="match status" value="1"/>
</dbReference>
<dbReference type="RefSeq" id="WP_061948260.1">
    <property type="nucleotide sequence ID" value="NZ_LTAO01000012.1"/>
</dbReference>
<comment type="function">
    <text evidence="7">Functions as a peptidoglycan terminase that cleaves nascent peptidoglycan strands endolytically to terminate their elongation.</text>
</comment>
<accession>A0A162E6R6</accession>
<dbReference type="Proteomes" id="UP000075806">
    <property type="component" value="Unassembled WGS sequence"/>
</dbReference>
<dbReference type="EC" id="4.2.2.29" evidence="7"/>
<dbReference type="NCBIfam" id="TIGR00247">
    <property type="entry name" value="endolytic transglycosylase MltG"/>
    <property type="match status" value="1"/>
</dbReference>
<dbReference type="GO" id="GO:0005886">
    <property type="term" value="C:plasma membrane"/>
    <property type="evidence" value="ECO:0007669"/>
    <property type="project" value="UniProtKB-SubCell"/>
</dbReference>
<keyword evidence="9" id="KW-1185">Reference proteome</keyword>
<dbReference type="AlphaFoldDB" id="A0A162E6R6"/>
<dbReference type="PANTHER" id="PTHR30518:SF2">
    <property type="entry name" value="ENDOLYTIC MUREIN TRANSGLYCOSYLASE"/>
    <property type="match status" value="1"/>
</dbReference>
<keyword evidence="2 7" id="KW-0812">Transmembrane</keyword>
<dbReference type="GO" id="GO:0009252">
    <property type="term" value="P:peptidoglycan biosynthetic process"/>
    <property type="evidence" value="ECO:0007669"/>
    <property type="project" value="UniProtKB-UniRule"/>
</dbReference>
<dbReference type="EMBL" id="LTAO01000012">
    <property type="protein sequence ID" value="KYG31900.1"/>
    <property type="molecule type" value="Genomic_DNA"/>
</dbReference>
<protein>
    <recommendedName>
        <fullName evidence="7">Endolytic murein transglycosylase</fullName>
        <ecNumber evidence="7">4.2.2.29</ecNumber>
    </recommendedName>
    <alternativeName>
        <fullName evidence="7">Peptidoglycan lytic transglycosylase</fullName>
    </alternativeName>
    <alternativeName>
        <fullName evidence="7">Peptidoglycan polymerization terminase</fullName>
    </alternativeName>
</protein>
<dbReference type="GO" id="GO:0008932">
    <property type="term" value="F:lytic endotransglycosylase activity"/>
    <property type="evidence" value="ECO:0007669"/>
    <property type="project" value="UniProtKB-UniRule"/>
</dbReference>
<organism evidence="8 9">
    <name type="scientific">Alkalihalobacillus trypoxylicola</name>
    <dbReference type="NCBI Taxonomy" id="519424"/>
    <lineage>
        <taxon>Bacteria</taxon>
        <taxon>Bacillati</taxon>
        <taxon>Bacillota</taxon>
        <taxon>Bacilli</taxon>
        <taxon>Bacillales</taxon>
        <taxon>Bacillaceae</taxon>
        <taxon>Alkalihalobacillus</taxon>
    </lineage>
</organism>
<dbReference type="PANTHER" id="PTHR30518">
    <property type="entry name" value="ENDOLYTIC MUREIN TRANSGLYCOSYLASE"/>
    <property type="match status" value="1"/>
</dbReference>
<evidence type="ECO:0000256" key="4">
    <source>
        <dbReference type="ARBA" id="ARBA00023136"/>
    </source>
</evidence>
<feature type="site" description="Important for catalytic activity" evidence="7">
    <location>
        <position position="258"/>
    </location>
</feature>
<evidence type="ECO:0000256" key="5">
    <source>
        <dbReference type="ARBA" id="ARBA00023239"/>
    </source>
</evidence>
<dbReference type="Gene3D" id="3.30.1490.480">
    <property type="entry name" value="Endolytic murein transglycosylase"/>
    <property type="match status" value="1"/>
</dbReference>
<comment type="catalytic activity">
    <reaction evidence="7">
        <text>a peptidoglycan chain = a peptidoglycan chain with N-acetyl-1,6-anhydromuramyl-[peptide] at the reducing end + a peptidoglycan chain with N-acetylglucosamine at the non-reducing end.</text>
        <dbReference type="EC" id="4.2.2.29"/>
    </reaction>
</comment>
<gene>
    <name evidence="7" type="primary">mltG</name>
    <name evidence="8" type="ORF">AZF04_03745</name>
</gene>
<keyword evidence="5 7" id="KW-0456">Lyase</keyword>
<evidence type="ECO:0000256" key="2">
    <source>
        <dbReference type="ARBA" id="ARBA00022692"/>
    </source>
</evidence>
<keyword evidence="6 7" id="KW-0961">Cell wall biogenesis/degradation</keyword>
<evidence type="ECO:0000313" key="9">
    <source>
        <dbReference type="Proteomes" id="UP000075806"/>
    </source>
</evidence>
<evidence type="ECO:0000256" key="3">
    <source>
        <dbReference type="ARBA" id="ARBA00022989"/>
    </source>
</evidence>
<dbReference type="Pfam" id="PF02618">
    <property type="entry name" value="YceG"/>
    <property type="match status" value="1"/>
</dbReference>
<comment type="caution">
    <text evidence="8">The sequence shown here is derived from an EMBL/GenBank/DDBJ whole genome shotgun (WGS) entry which is preliminary data.</text>
</comment>
<evidence type="ECO:0000256" key="7">
    <source>
        <dbReference type="HAMAP-Rule" id="MF_02065"/>
    </source>
</evidence>
<dbReference type="STRING" id="519424.AZF04_03745"/>
<dbReference type="GO" id="GO:0071555">
    <property type="term" value="P:cell wall organization"/>
    <property type="evidence" value="ECO:0007669"/>
    <property type="project" value="UniProtKB-KW"/>
</dbReference>
<reference evidence="8" key="1">
    <citation type="submission" date="2016-02" db="EMBL/GenBank/DDBJ databases">
        <title>Genome sequence of Bacillus trypoxylicola KCTC 13244(T).</title>
        <authorList>
            <person name="Jeong H."/>
            <person name="Park S.-H."/>
            <person name="Choi S.-K."/>
        </authorList>
    </citation>
    <scope>NUCLEOTIDE SEQUENCE [LARGE SCALE GENOMIC DNA]</scope>
    <source>
        <strain evidence="8">KCTC 13244</strain>
    </source>
</reference>
<feature type="transmembrane region" description="Helical" evidence="7">
    <location>
        <begin position="27"/>
        <end position="50"/>
    </location>
</feature>
<evidence type="ECO:0000256" key="1">
    <source>
        <dbReference type="ARBA" id="ARBA00022475"/>
    </source>
</evidence>
<comment type="subcellular location">
    <subcellularLocation>
        <location evidence="7">Cell membrane</location>
        <topology evidence="7">Single-pass membrane protein</topology>
    </subcellularLocation>
</comment>
<evidence type="ECO:0000313" key="8">
    <source>
        <dbReference type="EMBL" id="KYG31900.1"/>
    </source>
</evidence>
<name>A0A162E6R6_9BACI</name>
<evidence type="ECO:0000256" key="6">
    <source>
        <dbReference type="ARBA" id="ARBA00023316"/>
    </source>
</evidence>
<keyword evidence="1 7" id="KW-1003">Cell membrane</keyword>
<dbReference type="OrthoDB" id="9814591at2"/>
<keyword evidence="4 7" id="KW-0472">Membrane</keyword>
<dbReference type="InterPro" id="IPR003770">
    <property type="entry name" value="MLTG-like"/>
</dbReference>
<proteinExistence type="inferred from homology"/>
<comment type="similarity">
    <text evidence="7">Belongs to the transglycosylase MltG family.</text>
</comment>
<sequence>MSDSKENKGKNELYEERVSQAKTVRKIVVWTLFILLIVGVIVGLTGYNYIKSAVGPMDSDNPEHVEITIPIGSTASQIGTILEEEGLIRNGTVFRYYVRYKNESGFQAGDYLLTTGMNFDELINELKEGSIMEDAELIFTIPEGRWLVDMIDIIAENTEHSSEDILAVIEDEEYLLQLIDRYDMLTDVILDDEIKQPLEGYLFPARYDFMEENPEIEVIIESMLNRTQNIINKHAELVNNSEYSVHELLTLASIIEREAQTSEDRYMISGVLYNRLERNMRLQVDPTVAYAIGEHLYITTFADLEYDSPYNTYLYEGIPIGPIAGPGEDSFIAALQPDDVEYLFFYARVSGEVLYSNTYEEHENIAEQYRQEWRDAQEENSGE</sequence>
<dbReference type="HAMAP" id="MF_02065">
    <property type="entry name" value="MltG"/>
    <property type="match status" value="1"/>
</dbReference>
<keyword evidence="3 7" id="KW-1133">Transmembrane helix</keyword>